<accession>A0AAV8Z5R9</accession>
<feature type="compositionally biased region" description="Basic and acidic residues" evidence="1">
    <location>
        <begin position="369"/>
        <end position="388"/>
    </location>
</feature>
<feature type="compositionally biased region" description="Basic and acidic residues" evidence="1">
    <location>
        <begin position="197"/>
        <end position="260"/>
    </location>
</feature>
<feature type="compositionally biased region" description="Basic and acidic residues" evidence="1">
    <location>
        <begin position="600"/>
        <end position="615"/>
    </location>
</feature>
<protein>
    <submittedName>
        <fullName evidence="2">Uncharacterized protein</fullName>
    </submittedName>
</protein>
<feature type="region of interest" description="Disordered" evidence="1">
    <location>
        <begin position="1"/>
        <end position="164"/>
    </location>
</feature>
<evidence type="ECO:0000256" key="1">
    <source>
        <dbReference type="SAM" id="MobiDB-lite"/>
    </source>
</evidence>
<gene>
    <name evidence="2" type="ORF">NQ318_019610</name>
</gene>
<keyword evidence="3" id="KW-1185">Reference proteome</keyword>
<dbReference type="EMBL" id="JAPWTK010000015">
    <property type="protein sequence ID" value="KAJ8958846.1"/>
    <property type="molecule type" value="Genomic_DNA"/>
</dbReference>
<feature type="compositionally biased region" description="Basic and acidic residues" evidence="1">
    <location>
        <begin position="401"/>
        <end position="430"/>
    </location>
</feature>
<feature type="compositionally biased region" description="Basic and acidic residues" evidence="1">
    <location>
        <begin position="38"/>
        <end position="84"/>
    </location>
</feature>
<feature type="compositionally biased region" description="Basic and acidic residues" evidence="1">
    <location>
        <begin position="505"/>
        <end position="536"/>
    </location>
</feature>
<feature type="compositionally biased region" description="Basic and acidic residues" evidence="1">
    <location>
        <begin position="546"/>
        <end position="579"/>
    </location>
</feature>
<feature type="compositionally biased region" description="Basic and acidic residues" evidence="1">
    <location>
        <begin position="626"/>
        <end position="636"/>
    </location>
</feature>
<feature type="compositionally biased region" description="Basic and acidic residues" evidence="1">
    <location>
        <begin position="11"/>
        <end position="20"/>
    </location>
</feature>
<comment type="caution">
    <text evidence="2">The sequence shown here is derived from an EMBL/GenBank/DDBJ whole genome shotgun (WGS) entry which is preliminary data.</text>
</comment>
<feature type="region of interest" description="Disordered" evidence="1">
    <location>
        <begin position="321"/>
        <end position="643"/>
    </location>
</feature>
<proteinExistence type="predicted"/>
<reference evidence="2" key="1">
    <citation type="journal article" date="2023" name="Insect Mol. Biol.">
        <title>Genome sequencing provides insights into the evolution of gene families encoding plant cell wall-degrading enzymes in longhorned beetles.</title>
        <authorList>
            <person name="Shin N.R."/>
            <person name="Okamura Y."/>
            <person name="Kirsch R."/>
            <person name="Pauchet Y."/>
        </authorList>
    </citation>
    <scope>NUCLEOTIDE SEQUENCE</scope>
    <source>
        <strain evidence="2">AMC_N1</strain>
    </source>
</reference>
<feature type="compositionally biased region" description="Basic and acidic residues" evidence="1">
    <location>
        <begin position="486"/>
        <end position="498"/>
    </location>
</feature>
<feature type="compositionally biased region" description="Basic and acidic residues" evidence="1">
    <location>
        <begin position="91"/>
        <end position="164"/>
    </location>
</feature>
<feature type="compositionally biased region" description="Low complexity" evidence="1">
    <location>
        <begin position="27"/>
        <end position="37"/>
    </location>
</feature>
<organism evidence="2 3">
    <name type="scientific">Aromia moschata</name>
    <dbReference type="NCBI Taxonomy" id="1265417"/>
    <lineage>
        <taxon>Eukaryota</taxon>
        <taxon>Metazoa</taxon>
        <taxon>Ecdysozoa</taxon>
        <taxon>Arthropoda</taxon>
        <taxon>Hexapoda</taxon>
        <taxon>Insecta</taxon>
        <taxon>Pterygota</taxon>
        <taxon>Neoptera</taxon>
        <taxon>Endopterygota</taxon>
        <taxon>Coleoptera</taxon>
        <taxon>Polyphaga</taxon>
        <taxon>Cucujiformia</taxon>
        <taxon>Chrysomeloidea</taxon>
        <taxon>Cerambycidae</taxon>
        <taxon>Cerambycinae</taxon>
        <taxon>Callichromatini</taxon>
        <taxon>Aromia</taxon>
    </lineage>
</organism>
<feature type="region of interest" description="Disordered" evidence="1">
    <location>
        <begin position="669"/>
        <end position="728"/>
    </location>
</feature>
<feature type="compositionally biased region" description="Polar residues" evidence="1">
    <location>
        <begin position="470"/>
        <end position="481"/>
    </location>
</feature>
<dbReference type="Proteomes" id="UP001162162">
    <property type="component" value="Unassembled WGS sequence"/>
</dbReference>
<feature type="compositionally biased region" description="Basic and acidic residues" evidence="1">
    <location>
        <begin position="702"/>
        <end position="728"/>
    </location>
</feature>
<feature type="compositionally biased region" description="Basic and acidic residues" evidence="1">
    <location>
        <begin position="321"/>
        <end position="330"/>
    </location>
</feature>
<dbReference type="AlphaFoldDB" id="A0AAV8Z5R9"/>
<feature type="compositionally biased region" description="Basic and acidic residues" evidence="1">
    <location>
        <begin position="445"/>
        <end position="463"/>
    </location>
</feature>
<evidence type="ECO:0000313" key="3">
    <source>
        <dbReference type="Proteomes" id="UP001162162"/>
    </source>
</evidence>
<name>A0AAV8Z5R9_9CUCU</name>
<feature type="region of interest" description="Disordered" evidence="1">
    <location>
        <begin position="184"/>
        <end position="277"/>
    </location>
</feature>
<sequence length="728" mass="83331">MPEINVHKRLKLDNQEDRPHSRSSADSCSVRGTGSRSGSRERNERHKAESESREPTNRESRNQFPEKCDEYRDDREEMEIRDTSKTAGGVENERIDTKKDGGSRERFDQYDDEWGNRDRFCSYRDDRRNNSRGRYSDRNRMGHDGYRKSSDRENRFDDRYDAEKQVEDYFNFNAVYGRDVRPIERHNYGGRDLPPSRSRERSNEADEKFERSRTPQDRHDGRERTQRPDRRERTGSNSNIDEKCRGNHVENEISEHEKRLSTNLITGSDDGSRNKPVKKKLKMLQAMEEKMKRKRSSLGNQNAKDQSHKADVVDLTDFAKDDNGMSEKKRIVGATSKSGQKTRDSPRIPKKMSSNLSEENIKSVIDLTEPQHKCNDRRDKEEDSEPVRRQTKHGTPAKQAKTCEDLEIMTRKPEERDKETLERKLLEFKRSLQGGEESKEETDEDKNGCNKEDKVEESVEDKRQRKSSRVNRQSDLDSGNSGKVGEPQKAKESAKENSKMTPVSRSDKKIVGNTNDKEVLSSSVADKDKENAKKDGTIVSDSSAKILKETSKKKGKENPKSKTEDLQKEVQSEEPKKSAQQEAPDVNPEVNLQIPPTDPQIEKSETNDENVDPKVCESTANQMDGGAKRNSREKLESTTCESGADATICTADKSEKNMCHQKIRDEAVKKCDETAKDAPITPVEDVQREIEGDGGSASKSSAKPDEQSSEETLEKNKRNDETKRKIKQ</sequence>
<evidence type="ECO:0000313" key="2">
    <source>
        <dbReference type="EMBL" id="KAJ8958846.1"/>
    </source>
</evidence>